<evidence type="ECO:0000259" key="1">
    <source>
        <dbReference type="PROSITE" id="PS01124"/>
    </source>
</evidence>
<dbReference type="EMBL" id="JAJSOF020000033">
    <property type="protein sequence ID" value="KAJ4429903.1"/>
    <property type="molecule type" value="Genomic_DNA"/>
</dbReference>
<dbReference type="PROSITE" id="PS01124">
    <property type="entry name" value="HTH_ARAC_FAMILY_2"/>
    <property type="match status" value="1"/>
</dbReference>
<sequence length="149" mass="17776">MAPRERVESALTAQSCHRVRASIAEVLRHLGWEFMKKFSRRFQQAFGLDGVDWNKLMIILMKIDVDWKDLHMKQRGKVRIAEEMSEGREIGKNVHLLQPSAKKLKKILVMCFAWSMALYEAETWTLQRSEEKRIKAFEMWIWRRGKRVK</sequence>
<comment type="caution">
    <text evidence="2">The sequence shown here is derived from an EMBL/GenBank/DDBJ whole genome shotgun (WGS) entry which is preliminary data.</text>
</comment>
<evidence type="ECO:0000313" key="2">
    <source>
        <dbReference type="EMBL" id="KAJ4429903.1"/>
    </source>
</evidence>
<dbReference type="Proteomes" id="UP001148838">
    <property type="component" value="Unassembled WGS sequence"/>
</dbReference>
<dbReference type="InterPro" id="IPR018060">
    <property type="entry name" value="HTH_AraC"/>
</dbReference>
<proteinExistence type="predicted"/>
<keyword evidence="3" id="KW-1185">Reference proteome</keyword>
<name>A0ABQ8S7H0_PERAM</name>
<accession>A0ABQ8S7H0</accession>
<feature type="domain" description="HTH araC/xylS-type" evidence="1">
    <location>
        <begin position="1"/>
        <end position="56"/>
    </location>
</feature>
<reference evidence="2 3" key="1">
    <citation type="journal article" date="2022" name="Allergy">
        <title>Genome assembly and annotation of Periplaneta americana reveal a comprehensive cockroach allergen profile.</title>
        <authorList>
            <person name="Wang L."/>
            <person name="Xiong Q."/>
            <person name="Saelim N."/>
            <person name="Wang L."/>
            <person name="Nong W."/>
            <person name="Wan A.T."/>
            <person name="Shi M."/>
            <person name="Liu X."/>
            <person name="Cao Q."/>
            <person name="Hui J.H.L."/>
            <person name="Sookrung N."/>
            <person name="Leung T.F."/>
            <person name="Tungtrongchitr A."/>
            <person name="Tsui S.K.W."/>
        </authorList>
    </citation>
    <scope>NUCLEOTIDE SEQUENCE [LARGE SCALE GENOMIC DNA]</scope>
    <source>
        <strain evidence="2">PWHHKU_190912</strain>
    </source>
</reference>
<evidence type="ECO:0000313" key="3">
    <source>
        <dbReference type="Proteomes" id="UP001148838"/>
    </source>
</evidence>
<gene>
    <name evidence="2" type="ORF">ANN_22107</name>
</gene>
<protein>
    <recommendedName>
        <fullName evidence="1">HTH araC/xylS-type domain-containing protein</fullName>
    </recommendedName>
</protein>
<organism evidence="2 3">
    <name type="scientific">Periplaneta americana</name>
    <name type="common">American cockroach</name>
    <name type="synonym">Blatta americana</name>
    <dbReference type="NCBI Taxonomy" id="6978"/>
    <lineage>
        <taxon>Eukaryota</taxon>
        <taxon>Metazoa</taxon>
        <taxon>Ecdysozoa</taxon>
        <taxon>Arthropoda</taxon>
        <taxon>Hexapoda</taxon>
        <taxon>Insecta</taxon>
        <taxon>Pterygota</taxon>
        <taxon>Neoptera</taxon>
        <taxon>Polyneoptera</taxon>
        <taxon>Dictyoptera</taxon>
        <taxon>Blattodea</taxon>
        <taxon>Blattoidea</taxon>
        <taxon>Blattidae</taxon>
        <taxon>Blattinae</taxon>
        <taxon>Periplaneta</taxon>
    </lineage>
</organism>